<dbReference type="Gene3D" id="2.30.40.10">
    <property type="entry name" value="Urease, subunit C, domain 1"/>
    <property type="match status" value="1"/>
</dbReference>
<evidence type="ECO:0000256" key="1">
    <source>
        <dbReference type="ARBA" id="ARBA00001947"/>
    </source>
</evidence>
<dbReference type="InterPro" id="IPR004722">
    <property type="entry name" value="DHOase"/>
</dbReference>
<reference evidence="6" key="1">
    <citation type="submission" date="2020-05" db="EMBL/GenBank/DDBJ databases">
        <authorList>
            <person name="Chiriac C."/>
            <person name="Salcher M."/>
            <person name="Ghai R."/>
            <person name="Kavagutti S V."/>
        </authorList>
    </citation>
    <scope>NUCLEOTIDE SEQUENCE</scope>
</reference>
<dbReference type="AlphaFoldDB" id="A0A6J6CJ23"/>
<name>A0A6J6CJ23_9ZZZZ</name>
<evidence type="ECO:0000256" key="2">
    <source>
        <dbReference type="ARBA" id="ARBA00022723"/>
    </source>
</evidence>
<keyword evidence="3" id="KW-0378">Hydrolase</keyword>
<evidence type="ECO:0000256" key="4">
    <source>
        <dbReference type="ARBA" id="ARBA00022975"/>
    </source>
</evidence>
<dbReference type="NCBIfam" id="TIGR00857">
    <property type="entry name" value="pyrC_multi"/>
    <property type="match status" value="1"/>
</dbReference>
<dbReference type="InterPro" id="IPR002195">
    <property type="entry name" value="Dihydroorotase_CS"/>
</dbReference>
<evidence type="ECO:0000256" key="3">
    <source>
        <dbReference type="ARBA" id="ARBA00022801"/>
    </source>
</evidence>
<keyword evidence="2" id="KW-0479">Metal-binding</keyword>
<protein>
    <submittedName>
        <fullName evidence="6">Unannotated protein</fullName>
    </submittedName>
</protein>
<feature type="domain" description="Dihydroorotase catalytic" evidence="5">
    <location>
        <begin position="52"/>
        <end position="233"/>
    </location>
</feature>
<accession>A0A6J6CJ23</accession>
<dbReference type="InterPro" id="IPR032466">
    <property type="entry name" value="Metal_Hydrolase"/>
</dbReference>
<gene>
    <name evidence="6" type="ORF">UFOPK1572_00183</name>
</gene>
<dbReference type="GO" id="GO:0046872">
    <property type="term" value="F:metal ion binding"/>
    <property type="evidence" value="ECO:0007669"/>
    <property type="project" value="UniProtKB-KW"/>
</dbReference>
<dbReference type="InterPro" id="IPR011059">
    <property type="entry name" value="Metal-dep_hydrolase_composite"/>
</dbReference>
<sequence length="426" mass="45871">MSESIILKGGTVVNPEAVFLADVLIKDGRIIEVGDNLIAERVLDAQGMYVSSGFVDLHTHLREPGKEEAETIETGSRAAALGGYTAVVAMPNTDPTQDNVETVRFVAAQGRRAGLCEVKPSGSITLGRLGKTLVPFEVLAREGVTLFTDDGTGVQDAMLMRRALVMARQAGVTLAQHCEVASLTSRAVMHEGSCCSHMGVPGWPAEAEEAMVRRDLDLVRETGATMHFLHLSTAGSVELIRAAKKEGLPITAEVTPHHISLRDEMLLGFNPLFKVNPPLRTAEDIEALHEGVRDGTVDAIATDHAPHAAHTKEMPLDEAPPGMLGLETALGVLCTALPLDVQRIVELMSWNPARIGHLGDRHGRRITAGEPANIAIWDTTTTWTVSQHDLASLSRNTPFDGMTLRGKVHHTIFDGEIVVFEGKAQK</sequence>
<dbReference type="InterPro" id="IPR050138">
    <property type="entry name" value="DHOase/Allantoinase_Hydrolase"/>
</dbReference>
<dbReference type="Pfam" id="PF12890">
    <property type="entry name" value="DHOase"/>
    <property type="match status" value="1"/>
</dbReference>
<dbReference type="EMBL" id="CAEZTC010000012">
    <property type="protein sequence ID" value="CAB4551274.1"/>
    <property type="molecule type" value="Genomic_DNA"/>
</dbReference>
<dbReference type="GO" id="GO:0004038">
    <property type="term" value="F:allantoinase activity"/>
    <property type="evidence" value="ECO:0007669"/>
    <property type="project" value="TreeGrafter"/>
</dbReference>
<dbReference type="Gene3D" id="3.20.20.140">
    <property type="entry name" value="Metal-dependent hydrolases"/>
    <property type="match status" value="1"/>
</dbReference>
<dbReference type="PANTHER" id="PTHR43668:SF2">
    <property type="entry name" value="ALLANTOINASE"/>
    <property type="match status" value="1"/>
</dbReference>
<dbReference type="InterPro" id="IPR024403">
    <property type="entry name" value="DHOase_cat"/>
</dbReference>
<dbReference type="HAMAP" id="MF_00220_B">
    <property type="entry name" value="PyrC_classI_B"/>
    <property type="match status" value="1"/>
</dbReference>
<dbReference type="GO" id="GO:0006145">
    <property type="term" value="P:purine nucleobase catabolic process"/>
    <property type="evidence" value="ECO:0007669"/>
    <property type="project" value="TreeGrafter"/>
</dbReference>
<dbReference type="SUPFAM" id="SSF51556">
    <property type="entry name" value="Metallo-dependent hydrolases"/>
    <property type="match status" value="1"/>
</dbReference>
<proteinExistence type="inferred from homology"/>
<evidence type="ECO:0000313" key="6">
    <source>
        <dbReference type="EMBL" id="CAB4551274.1"/>
    </source>
</evidence>
<dbReference type="PANTHER" id="PTHR43668">
    <property type="entry name" value="ALLANTOINASE"/>
    <property type="match status" value="1"/>
</dbReference>
<dbReference type="GO" id="GO:0006221">
    <property type="term" value="P:pyrimidine nucleotide biosynthetic process"/>
    <property type="evidence" value="ECO:0007669"/>
    <property type="project" value="UniProtKB-KW"/>
</dbReference>
<organism evidence="6">
    <name type="scientific">freshwater metagenome</name>
    <dbReference type="NCBI Taxonomy" id="449393"/>
    <lineage>
        <taxon>unclassified sequences</taxon>
        <taxon>metagenomes</taxon>
        <taxon>ecological metagenomes</taxon>
    </lineage>
</organism>
<dbReference type="GO" id="GO:0004151">
    <property type="term" value="F:dihydroorotase activity"/>
    <property type="evidence" value="ECO:0007669"/>
    <property type="project" value="InterPro"/>
</dbReference>
<dbReference type="CDD" id="cd01317">
    <property type="entry name" value="DHOase_IIa"/>
    <property type="match status" value="1"/>
</dbReference>
<dbReference type="GO" id="GO:0005737">
    <property type="term" value="C:cytoplasm"/>
    <property type="evidence" value="ECO:0007669"/>
    <property type="project" value="TreeGrafter"/>
</dbReference>
<dbReference type="PROSITE" id="PS00483">
    <property type="entry name" value="DIHYDROOROTASE_2"/>
    <property type="match status" value="1"/>
</dbReference>
<evidence type="ECO:0000259" key="5">
    <source>
        <dbReference type="Pfam" id="PF12890"/>
    </source>
</evidence>
<dbReference type="SUPFAM" id="SSF51338">
    <property type="entry name" value="Composite domain of metallo-dependent hydrolases"/>
    <property type="match status" value="1"/>
</dbReference>
<keyword evidence="4" id="KW-0665">Pyrimidine biosynthesis</keyword>
<comment type="cofactor">
    <cofactor evidence="1">
        <name>Zn(2+)</name>
        <dbReference type="ChEBI" id="CHEBI:29105"/>
    </cofactor>
</comment>